<gene>
    <name evidence="5" type="ORF">DB31_8313</name>
</gene>
<dbReference type="PATRIC" id="fig|394096.3.peg.4354"/>
<dbReference type="STRING" id="394096.DB31_8313"/>
<protein>
    <submittedName>
        <fullName evidence="5">ADP-heptose synthase</fullName>
    </submittedName>
</protein>
<feature type="region of interest" description="Disordered" evidence="3">
    <location>
        <begin position="137"/>
        <end position="163"/>
    </location>
</feature>
<evidence type="ECO:0000256" key="1">
    <source>
        <dbReference type="ARBA" id="ARBA00022679"/>
    </source>
</evidence>
<accession>A0A085WGZ7</accession>
<dbReference type="RefSeq" id="WP_044190926.1">
    <property type="nucleotide sequence ID" value="NZ_JMCB01000008.1"/>
</dbReference>
<dbReference type="Proteomes" id="UP000028725">
    <property type="component" value="Unassembled WGS sequence"/>
</dbReference>
<organism evidence="5 6">
    <name type="scientific">Hyalangium minutum</name>
    <dbReference type="NCBI Taxonomy" id="394096"/>
    <lineage>
        <taxon>Bacteria</taxon>
        <taxon>Pseudomonadati</taxon>
        <taxon>Myxococcota</taxon>
        <taxon>Myxococcia</taxon>
        <taxon>Myxococcales</taxon>
        <taxon>Cystobacterineae</taxon>
        <taxon>Archangiaceae</taxon>
        <taxon>Hyalangium</taxon>
    </lineage>
</organism>
<keyword evidence="2" id="KW-0548">Nucleotidyltransferase</keyword>
<evidence type="ECO:0000313" key="5">
    <source>
        <dbReference type="EMBL" id="KFE66960.1"/>
    </source>
</evidence>
<feature type="compositionally biased region" description="Basic and acidic residues" evidence="3">
    <location>
        <begin position="144"/>
        <end position="163"/>
    </location>
</feature>
<name>A0A085WGZ7_9BACT</name>
<feature type="domain" description="Cytidyltransferase-like" evidence="4">
    <location>
        <begin position="29"/>
        <end position="154"/>
    </location>
</feature>
<dbReference type="Pfam" id="PF01467">
    <property type="entry name" value="CTP_transf_like"/>
    <property type="match status" value="1"/>
</dbReference>
<dbReference type="PANTHER" id="PTHR43793:SF2">
    <property type="entry name" value="BIFUNCTIONAL PROTEIN HLDE"/>
    <property type="match status" value="1"/>
</dbReference>
<dbReference type="InterPro" id="IPR004821">
    <property type="entry name" value="Cyt_trans-like"/>
</dbReference>
<dbReference type="SUPFAM" id="SSF52374">
    <property type="entry name" value="Nucleotidylyl transferase"/>
    <property type="match status" value="1"/>
</dbReference>
<dbReference type="NCBIfam" id="TIGR00125">
    <property type="entry name" value="cyt_tran_rel"/>
    <property type="match status" value="1"/>
</dbReference>
<sequence length="163" mass="17747">MSTLDKIRTLAQVAQEREQWRAEGRTVALANGIFDLLHVGHVRYLQGAKELADVLVVAVNSDASTRAYKGPGRPYIPESERAELVAALTCTDRVILFDEPNVRGIIRALKPDVHVKGTDYTPDSIPEADEVRAYGGRTAVAGDPKNHSTTEIARRTGREGGKG</sequence>
<dbReference type="EMBL" id="JMCB01000008">
    <property type="protein sequence ID" value="KFE66960.1"/>
    <property type="molecule type" value="Genomic_DNA"/>
</dbReference>
<evidence type="ECO:0000313" key="6">
    <source>
        <dbReference type="Proteomes" id="UP000028725"/>
    </source>
</evidence>
<dbReference type="Gene3D" id="3.40.50.620">
    <property type="entry name" value="HUPs"/>
    <property type="match status" value="1"/>
</dbReference>
<evidence type="ECO:0000259" key="4">
    <source>
        <dbReference type="Pfam" id="PF01467"/>
    </source>
</evidence>
<evidence type="ECO:0000256" key="2">
    <source>
        <dbReference type="ARBA" id="ARBA00022695"/>
    </source>
</evidence>
<dbReference type="AlphaFoldDB" id="A0A085WGZ7"/>
<proteinExistence type="predicted"/>
<keyword evidence="6" id="KW-1185">Reference proteome</keyword>
<evidence type="ECO:0000256" key="3">
    <source>
        <dbReference type="SAM" id="MobiDB-lite"/>
    </source>
</evidence>
<reference evidence="5 6" key="1">
    <citation type="submission" date="2014-04" db="EMBL/GenBank/DDBJ databases">
        <title>Genome assembly of Hyalangium minutum DSM 14724.</title>
        <authorList>
            <person name="Sharma G."/>
            <person name="Subramanian S."/>
        </authorList>
    </citation>
    <scope>NUCLEOTIDE SEQUENCE [LARGE SCALE GENOMIC DNA]</scope>
    <source>
        <strain evidence="5 6">DSM 14724</strain>
    </source>
</reference>
<keyword evidence="1" id="KW-0808">Transferase</keyword>
<comment type="caution">
    <text evidence="5">The sequence shown here is derived from an EMBL/GenBank/DDBJ whole genome shotgun (WGS) entry which is preliminary data.</text>
</comment>
<dbReference type="InterPro" id="IPR050385">
    <property type="entry name" value="Archaeal_FAD_synthase"/>
</dbReference>
<dbReference type="PANTHER" id="PTHR43793">
    <property type="entry name" value="FAD SYNTHASE"/>
    <property type="match status" value="1"/>
</dbReference>
<dbReference type="InterPro" id="IPR014729">
    <property type="entry name" value="Rossmann-like_a/b/a_fold"/>
</dbReference>
<dbReference type="GO" id="GO:0016779">
    <property type="term" value="F:nucleotidyltransferase activity"/>
    <property type="evidence" value="ECO:0007669"/>
    <property type="project" value="UniProtKB-KW"/>
</dbReference>
<dbReference type="OrthoDB" id="9795543at2"/>